<comment type="caution">
    <text evidence="2">The sequence shown here is derived from an EMBL/GenBank/DDBJ whole genome shotgun (WGS) entry which is preliminary data.</text>
</comment>
<organism evidence="2 3">
    <name type="scientific">Ditylenchus destructor</name>
    <dbReference type="NCBI Taxonomy" id="166010"/>
    <lineage>
        <taxon>Eukaryota</taxon>
        <taxon>Metazoa</taxon>
        <taxon>Ecdysozoa</taxon>
        <taxon>Nematoda</taxon>
        <taxon>Chromadorea</taxon>
        <taxon>Rhabditida</taxon>
        <taxon>Tylenchina</taxon>
        <taxon>Tylenchomorpha</taxon>
        <taxon>Sphaerularioidea</taxon>
        <taxon>Anguinidae</taxon>
        <taxon>Anguininae</taxon>
        <taxon>Ditylenchus</taxon>
    </lineage>
</organism>
<evidence type="ECO:0000256" key="1">
    <source>
        <dbReference type="SAM" id="SignalP"/>
    </source>
</evidence>
<dbReference type="AlphaFoldDB" id="A0AAD4MRS9"/>
<dbReference type="Proteomes" id="UP001201812">
    <property type="component" value="Unassembled WGS sequence"/>
</dbReference>
<accession>A0AAD4MRS9</accession>
<name>A0AAD4MRS9_9BILA</name>
<dbReference type="EMBL" id="JAKKPZ010000064">
    <property type="protein sequence ID" value="KAI1704735.1"/>
    <property type="molecule type" value="Genomic_DNA"/>
</dbReference>
<evidence type="ECO:0000313" key="3">
    <source>
        <dbReference type="Proteomes" id="UP001201812"/>
    </source>
</evidence>
<proteinExistence type="predicted"/>
<gene>
    <name evidence="2" type="ORF">DdX_14093</name>
</gene>
<keyword evidence="1" id="KW-0732">Signal</keyword>
<reference evidence="2" key="1">
    <citation type="submission" date="2022-01" db="EMBL/GenBank/DDBJ databases">
        <title>Genome Sequence Resource for Two Populations of Ditylenchus destructor, the Migratory Endoparasitic Phytonematode.</title>
        <authorList>
            <person name="Zhang H."/>
            <person name="Lin R."/>
            <person name="Xie B."/>
        </authorList>
    </citation>
    <scope>NUCLEOTIDE SEQUENCE</scope>
    <source>
        <strain evidence="2">BazhouSP</strain>
    </source>
</reference>
<evidence type="ECO:0000313" key="2">
    <source>
        <dbReference type="EMBL" id="KAI1704735.1"/>
    </source>
</evidence>
<feature type="chain" id="PRO_5042081162" evidence="1">
    <location>
        <begin position="24"/>
        <end position="89"/>
    </location>
</feature>
<protein>
    <submittedName>
        <fullName evidence="2">Uncharacterized protein</fullName>
    </submittedName>
</protein>
<sequence>MFKQVYAIIAIVGICNVMVCVAPETNHGTTGERKGNTPEEEAENLKKIREVGRDLLRRTNSIHGELQDRKMSKMNLLTLKAFEKQNEAA</sequence>
<feature type="signal peptide" evidence="1">
    <location>
        <begin position="1"/>
        <end position="23"/>
    </location>
</feature>
<keyword evidence="3" id="KW-1185">Reference proteome</keyword>